<dbReference type="InterPro" id="IPR001932">
    <property type="entry name" value="PPM-type_phosphatase-like_dom"/>
</dbReference>
<dbReference type="Proteomes" id="UP000250275">
    <property type="component" value="Unassembled WGS sequence"/>
</dbReference>
<organism evidence="6 7">
    <name type="scientific">Eufriesea mexicana</name>
    <dbReference type="NCBI Taxonomy" id="516756"/>
    <lineage>
        <taxon>Eukaryota</taxon>
        <taxon>Metazoa</taxon>
        <taxon>Ecdysozoa</taxon>
        <taxon>Arthropoda</taxon>
        <taxon>Hexapoda</taxon>
        <taxon>Insecta</taxon>
        <taxon>Pterygota</taxon>
        <taxon>Neoptera</taxon>
        <taxon>Endopterygota</taxon>
        <taxon>Hymenoptera</taxon>
        <taxon>Apocrita</taxon>
        <taxon>Aculeata</taxon>
        <taxon>Apoidea</taxon>
        <taxon>Anthophila</taxon>
        <taxon>Apidae</taxon>
        <taxon>Eufriesea</taxon>
    </lineage>
</organism>
<evidence type="ECO:0000256" key="3">
    <source>
        <dbReference type="ARBA" id="ARBA00022912"/>
    </source>
</evidence>
<dbReference type="OrthoDB" id="416093at2759"/>
<dbReference type="PROSITE" id="PS01032">
    <property type="entry name" value="PPM_1"/>
    <property type="match status" value="1"/>
</dbReference>
<dbReference type="InterPro" id="IPR000222">
    <property type="entry name" value="PP2C_BS"/>
</dbReference>
<keyword evidence="3 4" id="KW-0904">Protein phosphatase</keyword>
<keyword evidence="7" id="KW-1185">Reference proteome</keyword>
<evidence type="ECO:0000313" key="6">
    <source>
        <dbReference type="EMBL" id="OAD56766.1"/>
    </source>
</evidence>
<reference evidence="6 7" key="1">
    <citation type="submission" date="2015-07" db="EMBL/GenBank/DDBJ databases">
        <title>The genome of Eufriesea mexicana.</title>
        <authorList>
            <person name="Pan H."/>
            <person name="Kapheim K."/>
        </authorList>
    </citation>
    <scope>NUCLEOTIDE SEQUENCE [LARGE SCALE GENOMIC DNA]</scope>
    <source>
        <strain evidence="6">0111107269</strain>
        <tissue evidence="6">Whole body</tissue>
    </source>
</reference>
<comment type="similarity">
    <text evidence="4">Belongs to the PP2C family.</text>
</comment>
<keyword evidence="2 4" id="KW-0378">Hydrolase</keyword>
<dbReference type="SMART" id="SM00332">
    <property type="entry name" value="PP2Cc"/>
    <property type="match status" value="1"/>
</dbReference>
<proteinExistence type="inferred from homology"/>
<evidence type="ECO:0000259" key="5">
    <source>
        <dbReference type="PROSITE" id="PS51746"/>
    </source>
</evidence>
<accession>A0A310SF72</accession>
<evidence type="ECO:0000256" key="4">
    <source>
        <dbReference type="RuleBase" id="RU003465"/>
    </source>
</evidence>
<name>A0A310SF72_9HYME</name>
<dbReference type="CDD" id="cd00143">
    <property type="entry name" value="PP2Cc"/>
    <property type="match status" value="1"/>
</dbReference>
<protein>
    <submittedName>
        <fullName evidence="6">Protein phosphatase 1F</fullName>
    </submittedName>
</protein>
<gene>
    <name evidence="6" type="ORF">WN48_03002</name>
</gene>
<dbReference type="GO" id="GO:0046872">
    <property type="term" value="F:metal ion binding"/>
    <property type="evidence" value="ECO:0007669"/>
    <property type="project" value="UniProtKB-KW"/>
</dbReference>
<keyword evidence="1" id="KW-0479">Metal-binding</keyword>
<feature type="domain" description="PPM-type phosphatase" evidence="5">
    <location>
        <begin position="138"/>
        <end position="356"/>
    </location>
</feature>
<dbReference type="InterPro" id="IPR036457">
    <property type="entry name" value="PPM-type-like_dom_sf"/>
</dbReference>
<dbReference type="GO" id="GO:0004722">
    <property type="term" value="F:protein serine/threonine phosphatase activity"/>
    <property type="evidence" value="ECO:0007669"/>
    <property type="project" value="InterPro"/>
</dbReference>
<dbReference type="AlphaFoldDB" id="A0A310SF72"/>
<dbReference type="Gene3D" id="3.60.40.10">
    <property type="entry name" value="PPM-type phosphatase domain"/>
    <property type="match status" value="1"/>
</dbReference>
<dbReference type="EMBL" id="KQ761824">
    <property type="protein sequence ID" value="OAD56766.1"/>
    <property type="molecule type" value="Genomic_DNA"/>
</dbReference>
<dbReference type="PANTHER" id="PTHR13832:SF818">
    <property type="entry name" value="SD03870P"/>
    <property type="match status" value="1"/>
</dbReference>
<dbReference type="InterPro" id="IPR015655">
    <property type="entry name" value="PP2C"/>
</dbReference>
<dbReference type="Pfam" id="PF00481">
    <property type="entry name" value="PP2C"/>
    <property type="match status" value="1"/>
</dbReference>
<dbReference type="SUPFAM" id="SSF81606">
    <property type="entry name" value="PP2C-like"/>
    <property type="match status" value="1"/>
</dbReference>
<dbReference type="PROSITE" id="PS51746">
    <property type="entry name" value="PPM_2"/>
    <property type="match status" value="1"/>
</dbReference>
<evidence type="ECO:0000256" key="2">
    <source>
        <dbReference type="ARBA" id="ARBA00022801"/>
    </source>
</evidence>
<evidence type="ECO:0000256" key="1">
    <source>
        <dbReference type="ARBA" id="ARBA00022723"/>
    </source>
</evidence>
<sequence>MAEDCPDGDYLGAYSRFFSEFVPVTRYDQLSTLVSWFKLYENEIVGEIINVTLHCLNQRHCPPSLQGYLIRQVIQEMKSTCKKQPEDLINCAESNVFKKFRKAYDSLALMEDVTVKVNVICARYLDNSRLALLPPPPSSPLPQVTAGGTKNCRRKMEDRYVVLHDLHTIFDIVHDSVANYYAVFDGHGGQDAAAYSASHLHQYLAESIYYPTDPEVALRDAFRVTDNLFLSKTHSEYSRSVTSGTTAVCTLILNKKLYVAWVGDSTAILVKRDSIIQLVNPHRLHRKDEVERIQRAGGVVMKSMGIMRVNGVFSISRAIVSCAECWWVSIADVVVVMEFRENLDVVVMEVLLRIFL</sequence>
<evidence type="ECO:0000313" key="7">
    <source>
        <dbReference type="Proteomes" id="UP000250275"/>
    </source>
</evidence>
<dbReference type="PANTHER" id="PTHR13832">
    <property type="entry name" value="PROTEIN PHOSPHATASE 2C"/>
    <property type="match status" value="1"/>
</dbReference>